<dbReference type="OrthoDB" id="958254at2759"/>
<dbReference type="InterPro" id="IPR004911">
    <property type="entry name" value="Interferon-induced_GILT"/>
</dbReference>
<evidence type="ECO:0000256" key="6">
    <source>
        <dbReference type="SAM" id="SignalP"/>
    </source>
</evidence>
<dbReference type="Proteomes" id="UP000326565">
    <property type="component" value="Unassembled WGS sequence"/>
</dbReference>
<sequence length="241" mass="26934">MNNPTPLLRCCAITAALFLTGISFSPSSSNLVNARTTPLNLHNNGGPYTTARKVPFNVYIESRCPDARDCLQKLVVPAYEQVADKVDFQIGYVGEVWTAPRRNVTCQHGFNECEGNRFLACANEYADSVADALDFNNCVLSSYERVPESKLLEECARDSDIDYGKIHECAYAKEGLDLLYNSVEDTISAGANFSCTVQVDKELWCVRDDYEWQCGPEHYEVGELVKYIKKLSRKAERGGDL</sequence>
<dbReference type="Pfam" id="PF03227">
    <property type="entry name" value="GILT"/>
    <property type="match status" value="1"/>
</dbReference>
<comment type="similarity">
    <text evidence="2">Belongs to the GILT family.</text>
</comment>
<gene>
    <name evidence="7" type="ORF">BDV29DRAFT_158250</name>
</gene>
<dbReference type="GO" id="GO:0005576">
    <property type="term" value="C:extracellular region"/>
    <property type="evidence" value="ECO:0007669"/>
    <property type="project" value="UniProtKB-SubCell"/>
</dbReference>
<comment type="subcellular location">
    <subcellularLocation>
        <location evidence="1">Secreted</location>
    </subcellularLocation>
</comment>
<keyword evidence="5" id="KW-0325">Glycoprotein</keyword>
<evidence type="ECO:0000313" key="7">
    <source>
        <dbReference type="EMBL" id="KAB8072741.1"/>
    </source>
</evidence>
<dbReference type="PANTHER" id="PTHR13234">
    <property type="entry name" value="GAMMA-INTERFERON INDUCIBLE LYSOSOMAL THIOL REDUCTASE GILT"/>
    <property type="match status" value="1"/>
</dbReference>
<dbReference type="PANTHER" id="PTHR13234:SF8">
    <property type="entry name" value="GAMMA-INTERFERON-INDUCIBLE LYSOSOMAL THIOL REDUCTASE"/>
    <property type="match status" value="1"/>
</dbReference>
<evidence type="ECO:0000256" key="1">
    <source>
        <dbReference type="ARBA" id="ARBA00004613"/>
    </source>
</evidence>
<evidence type="ECO:0000313" key="8">
    <source>
        <dbReference type="Proteomes" id="UP000326565"/>
    </source>
</evidence>
<feature type="chain" id="PRO_5024830489" evidence="6">
    <location>
        <begin position="30"/>
        <end position="241"/>
    </location>
</feature>
<evidence type="ECO:0000256" key="2">
    <source>
        <dbReference type="ARBA" id="ARBA00005679"/>
    </source>
</evidence>
<proteinExistence type="inferred from homology"/>
<evidence type="ECO:0000256" key="3">
    <source>
        <dbReference type="ARBA" id="ARBA00022525"/>
    </source>
</evidence>
<evidence type="ECO:0000256" key="4">
    <source>
        <dbReference type="ARBA" id="ARBA00022729"/>
    </source>
</evidence>
<feature type="signal peptide" evidence="6">
    <location>
        <begin position="1"/>
        <end position="29"/>
    </location>
</feature>
<evidence type="ECO:0000256" key="5">
    <source>
        <dbReference type="ARBA" id="ARBA00023180"/>
    </source>
</evidence>
<keyword evidence="4 6" id="KW-0732">Signal</keyword>
<dbReference type="GO" id="GO:0016671">
    <property type="term" value="F:oxidoreductase activity, acting on a sulfur group of donors, disulfide as acceptor"/>
    <property type="evidence" value="ECO:0007669"/>
    <property type="project" value="InterPro"/>
</dbReference>
<keyword evidence="8" id="KW-1185">Reference proteome</keyword>
<keyword evidence="3" id="KW-0964">Secreted</keyword>
<organism evidence="7 8">
    <name type="scientific">Aspergillus leporis</name>
    <dbReference type="NCBI Taxonomy" id="41062"/>
    <lineage>
        <taxon>Eukaryota</taxon>
        <taxon>Fungi</taxon>
        <taxon>Dikarya</taxon>
        <taxon>Ascomycota</taxon>
        <taxon>Pezizomycotina</taxon>
        <taxon>Eurotiomycetes</taxon>
        <taxon>Eurotiomycetidae</taxon>
        <taxon>Eurotiales</taxon>
        <taxon>Aspergillaceae</taxon>
        <taxon>Aspergillus</taxon>
        <taxon>Aspergillus subgen. Circumdati</taxon>
    </lineage>
</organism>
<protein>
    <submittedName>
        <fullName evidence="7">Gamma interferon inducible lysosomal thiol reductase-domain-containing protein</fullName>
    </submittedName>
</protein>
<dbReference type="EMBL" id="ML732240">
    <property type="protein sequence ID" value="KAB8072741.1"/>
    <property type="molecule type" value="Genomic_DNA"/>
</dbReference>
<reference evidence="7 8" key="1">
    <citation type="submission" date="2019-04" db="EMBL/GenBank/DDBJ databases">
        <title>Friends and foes A comparative genomics study of 23 Aspergillus species from section Flavi.</title>
        <authorList>
            <consortium name="DOE Joint Genome Institute"/>
            <person name="Kjaerbolling I."/>
            <person name="Vesth T."/>
            <person name="Frisvad J.C."/>
            <person name="Nybo J.L."/>
            <person name="Theobald S."/>
            <person name="Kildgaard S."/>
            <person name="Isbrandt T."/>
            <person name="Kuo A."/>
            <person name="Sato A."/>
            <person name="Lyhne E.K."/>
            <person name="Kogle M.E."/>
            <person name="Wiebenga A."/>
            <person name="Kun R.S."/>
            <person name="Lubbers R.J."/>
            <person name="Makela M.R."/>
            <person name="Barry K."/>
            <person name="Chovatia M."/>
            <person name="Clum A."/>
            <person name="Daum C."/>
            <person name="Haridas S."/>
            <person name="He G."/>
            <person name="LaButti K."/>
            <person name="Lipzen A."/>
            <person name="Mondo S."/>
            <person name="Riley R."/>
            <person name="Salamov A."/>
            <person name="Simmons B.A."/>
            <person name="Magnuson J.K."/>
            <person name="Henrissat B."/>
            <person name="Mortensen U.H."/>
            <person name="Larsen T.O."/>
            <person name="Devries R.P."/>
            <person name="Grigoriev I.V."/>
            <person name="Machida M."/>
            <person name="Baker S.E."/>
            <person name="Andersen M.R."/>
        </authorList>
    </citation>
    <scope>NUCLEOTIDE SEQUENCE [LARGE SCALE GENOMIC DNA]</scope>
    <source>
        <strain evidence="7 8">CBS 151.66</strain>
    </source>
</reference>
<accession>A0A5N5WW49</accession>
<dbReference type="AlphaFoldDB" id="A0A5N5WW49"/>
<name>A0A5N5WW49_9EURO</name>